<proteinExistence type="predicted"/>
<dbReference type="PANTHER" id="PTHR22442:SF4">
    <property type="entry name" value="PROTEIN FAM169BP"/>
    <property type="match status" value="1"/>
</dbReference>
<gene>
    <name evidence="1" type="ORF">EXN66_Car004892</name>
</gene>
<reference evidence="2" key="2">
    <citation type="submission" date="2019-02" db="EMBL/GenBank/DDBJ databases">
        <title>Opniocepnalus argus Var Kimnra genome.</title>
        <authorList>
            <person name="Zhou C."/>
            <person name="Xiao S."/>
        </authorList>
    </citation>
    <scope>NUCLEOTIDE SEQUENCE [LARGE SCALE GENOMIC DNA]</scope>
</reference>
<protein>
    <submittedName>
        <fullName evidence="1">Protein FAM169B</fullName>
    </submittedName>
</protein>
<reference evidence="1 2" key="1">
    <citation type="submission" date="2019-02" db="EMBL/GenBank/DDBJ databases">
        <title>Opniocepnalus argus genome.</title>
        <authorList>
            <person name="Zhou C."/>
            <person name="Xiao S."/>
        </authorList>
    </citation>
    <scope>NUCLEOTIDE SEQUENCE [LARGE SCALE GENOMIC DNA]</scope>
    <source>
        <strain evidence="1">OARG1902GOOAL</strain>
        <tissue evidence="1">Muscle</tissue>
    </source>
</reference>
<organism evidence="1 2">
    <name type="scientific">Channa argus</name>
    <name type="common">Northern snakehead</name>
    <name type="synonym">Ophicephalus argus</name>
    <dbReference type="NCBI Taxonomy" id="215402"/>
    <lineage>
        <taxon>Eukaryota</taxon>
        <taxon>Metazoa</taxon>
        <taxon>Chordata</taxon>
        <taxon>Craniata</taxon>
        <taxon>Vertebrata</taxon>
        <taxon>Euteleostomi</taxon>
        <taxon>Actinopterygii</taxon>
        <taxon>Neopterygii</taxon>
        <taxon>Teleostei</taxon>
        <taxon>Neoteleostei</taxon>
        <taxon>Acanthomorphata</taxon>
        <taxon>Anabantaria</taxon>
        <taxon>Anabantiformes</taxon>
        <taxon>Channoidei</taxon>
        <taxon>Channidae</taxon>
        <taxon>Channa</taxon>
    </lineage>
</organism>
<dbReference type="InterPro" id="IPR029625">
    <property type="entry name" value="FAM169"/>
</dbReference>
<sequence length="273" mass="31168">MYPVDLPAVDDSYLTSAAEQYISSLVSRPPNNEWFEISQSSKVAITANNVRRLQLFEDGQPNCAVAALHPVDEPTQVVALHLYDKWWSVDDILRTSSKSRSGLMLVQSNMERLIVFLLSQVVERSSQDEVQFSLHPCTESCKLLWRDSQAVGFYTIKHKGSLCDSWSSRCYLLPVLDTVLVRRSWRKRGLGLLMLEDFCCSFSGEEFLGVSCPLSPSMVAVCVRFLQKHEEYQDCLYEVEAPGGWSQRRNIWLNIQLGRYFLGVNEENNPISR</sequence>
<dbReference type="PANTHER" id="PTHR22442">
    <property type="match status" value="1"/>
</dbReference>
<dbReference type="AlphaFoldDB" id="A0A6G1PFZ1"/>
<evidence type="ECO:0000313" key="2">
    <source>
        <dbReference type="Proteomes" id="UP000503349"/>
    </source>
</evidence>
<dbReference type="Proteomes" id="UP000503349">
    <property type="component" value="Chromosome 4"/>
</dbReference>
<dbReference type="EMBL" id="CM015715">
    <property type="protein sequence ID" value="KAF3689220.1"/>
    <property type="molecule type" value="Genomic_DNA"/>
</dbReference>
<evidence type="ECO:0000313" key="1">
    <source>
        <dbReference type="EMBL" id="KAF3689220.1"/>
    </source>
</evidence>
<accession>A0A6G1PFZ1</accession>
<name>A0A6G1PFZ1_CHAAH</name>
<keyword evidence="2" id="KW-1185">Reference proteome</keyword>